<dbReference type="Proteomes" id="UP000636793">
    <property type="component" value="Unassembled WGS sequence"/>
</dbReference>
<dbReference type="PANTHER" id="PTHR42679">
    <property type="entry name" value="S-METHYL-5'-THIOADENOSINE PHOSPHORYLASE"/>
    <property type="match status" value="1"/>
</dbReference>
<organism evidence="5 6">
    <name type="scientific">Flexivirga endophytica</name>
    <dbReference type="NCBI Taxonomy" id="1849103"/>
    <lineage>
        <taxon>Bacteria</taxon>
        <taxon>Bacillati</taxon>
        <taxon>Actinomycetota</taxon>
        <taxon>Actinomycetes</taxon>
        <taxon>Micrococcales</taxon>
        <taxon>Dermacoccaceae</taxon>
        <taxon>Flexivirga</taxon>
    </lineage>
</organism>
<dbReference type="HAMAP" id="MF_01963">
    <property type="entry name" value="MTAP"/>
    <property type="match status" value="1"/>
</dbReference>
<feature type="site" description="Important for substrate specificity" evidence="3">
    <location>
        <position position="230"/>
    </location>
</feature>
<reference evidence="5" key="2">
    <citation type="submission" date="2020-09" db="EMBL/GenBank/DDBJ databases">
        <authorList>
            <person name="Sun Q."/>
            <person name="Zhou Y."/>
        </authorList>
    </citation>
    <scope>NUCLEOTIDE SEQUENCE</scope>
    <source>
        <strain evidence="5">CGMCC 1.15085</strain>
    </source>
</reference>
<comment type="caution">
    <text evidence="5">The sequence shown here is derived from an EMBL/GenBank/DDBJ whole genome shotgun (WGS) entry which is preliminary data.</text>
</comment>
<accession>A0A916TGN3</accession>
<dbReference type="EC" id="2.4.2.1" evidence="3"/>
<dbReference type="PANTHER" id="PTHR42679:SF2">
    <property type="entry name" value="S-METHYL-5'-THIOADENOSINE PHOSPHORYLASE"/>
    <property type="match status" value="1"/>
</dbReference>
<dbReference type="NCBIfam" id="NF005876">
    <property type="entry name" value="PRK07823.1"/>
    <property type="match status" value="1"/>
</dbReference>
<evidence type="ECO:0000256" key="2">
    <source>
        <dbReference type="ARBA" id="ARBA00022679"/>
    </source>
</evidence>
<dbReference type="SUPFAM" id="SSF53167">
    <property type="entry name" value="Purine and uridine phosphorylases"/>
    <property type="match status" value="1"/>
</dbReference>
<dbReference type="InterPro" id="IPR010044">
    <property type="entry name" value="MTAP"/>
</dbReference>
<keyword evidence="3" id="KW-0660">Purine salvage</keyword>
<dbReference type="Pfam" id="PF01048">
    <property type="entry name" value="PNP_UDP_1"/>
    <property type="match status" value="1"/>
</dbReference>
<evidence type="ECO:0000259" key="4">
    <source>
        <dbReference type="Pfam" id="PF01048"/>
    </source>
</evidence>
<dbReference type="AlphaFoldDB" id="A0A916TGN3"/>
<name>A0A916TGN3_9MICO</name>
<comment type="pathway">
    <text evidence="3">Purine metabolism; purine nucleoside salvage.</text>
</comment>
<dbReference type="GO" id="GO:0019509">
    <property type="term" value="P:L-methionine salvage from methylthioadenosine"/>
    <property type="evidence" value="ECO:0007669"/>
    <property type="project" value="TreeGrafter"/>
</dbReference>
<dbReference type="GO" id="GO:0017061">
    <property type="term" value="F:S-methyl-5-thioadenosine phosphorylase activity"/>
    <property type="evidence" value="ECO:0007669"/>
    <property type="project" value="InterPro"/>
</dbReference>
<evidence type="ECO:0000313" key="5">
    <source>
        <dbReference type="EMBL" id="GGB44574.1"/>
    </source>
</evidence>
<dbReference type="InterPro" id="IPR035994">
    <property type="entry name" value="Nucleoside_phosphorylase_sf"/>
</dbReference>
<dbReference type="RefSeq" id="WP_188838781.1">
    <property type="nucleotide sequence ID" value="NZ_BMHI01000006.1"/>
</dbReference>
<gene>
    <name evidence="5" type="ORF">GCM10011492_39570</name>
</gene>
<dbReference type="NCBIfam" id="TIGR01694">
    <property type="entry name" value="MTAP"/>
    <property type="match status" value="1"/>
</dbReference>
<dbReference type="GO" id="GO:0005829">
    <property type="term" value="C:cytosol"/>
    <property type="evidence" value="ECO:0007669"/>
    <property type="project" value="TreeGrafter"/>
</dbReference>
<comment type="subunit">
    <text evidence="3">Homohexamer. Dimer of a homotrimer.</text>
</comment>
<feature type="binding site" evidence="3">
    <location>
        <position position="193"/>
    </location>
    <ligand>
        <name>substrate</name>
    </ligand>
</feature>
<keyword evidence="2 3" id="KW-0808">Transferase</keyword>
<feature type="binding site" evidence="3">
    <location>
        <position position="21"/>
    </location>
    <ligand>
        <name>phosphate</name>
        <dbReference type="ChEBI" id="CHEBI:43474"/>
    </ligand>
</feature>
<reference evidence="5" key="1">
    <citation type="journal article" date="2014" name="Int. J. Syst. Evol. Microbiol.">
        <title>Complete genome sequence of Corynebacterium casei LMG S-19264T (=DSM 44701T), isolated from a smear-ripened cheese.</title>
        <authorList>
            <consortium name="US DOE Joint Genome Institute (JGI-PGF)"/>
            <person name="Walter F."/>
            <person name="Albersmeier A."/>
            <person name="Kalinowski J."/>
            <person name="Ruckert C."/>
        </authorList>
    </citation>
    <scope>NUCLEOTIDE SEQUENCE</scope>
    <source>
        <strain evidence="5">CGMCC 1.15085</strain>
    </source>
</reference>
<keyword evidence="1 3" id="KW-0328">Glycosyltransferase</keyword>
<dbReference type="EMBL" id="BMHI01000006">
    <property type="protein sequence ID" value="GGB44574.1"/>
    <property type="molecule type" value="Genomic_DNA"/>
</dbReference>
<feature type="site" description="Important for substrate specificity" evidence="3">
    <location>
        <position position="175"/>
    </location>
</feature>
<comment type="catalytic activity">
    <reaction evidence="3">
        <text>a purine D-ribonucleoside + phosphate = a purine nucleobase + alpha-D-ribose 1-phosphate</text>
        <dbReference type="Rhea" id="RHEA:19805"/>
        <dbReference type="ChEBI" id="CHEBI:26386"/>
        <dbReference type="ChEBI" id="CHEBI:43474"/>
        <dbReference type="ChEBI" id="CHEBI:57720"/>
        <dbReference type="ChEBI" id="CHEBI:142355"/>
        <dbReference type="EC" id="2.4.2.1"/>
    </reaction>
</comment>
<dbReference type="GO" id="GO:0006166">
    <property type="term" value="P:purine ribonucleoside salvage"/>
    <property type="evidence" value="ECO:0007669"/>
    <property type="project" value="UniProtKB-UniRule"/>
</dbReference>
<comment type="caution">
    <text evidence="3">Lacks conserved residue(s) required for the propagation of feature annotation.</text>
</comment>
<sequence>MTSDDHPYDGPPADIGVIGGSGFYSFFDAPERVRVDTPFGAPSDDIVMGDVDGRRVAFLARHGQGHRYPPHLVNYRANLWALRSVGVRQVIAPCAVGSLRAEHTPGTLLVPDQVVDRTTGRASTVYDEVGPVVHVSFADPYCPQVRSALLDSTSTHFDRTVDGGTLVVIGGPRFSSRAESQWHQAAGWSVVGMTGMPEASIARELAMCFGTACLITDNDAGVEGGESVTHEEVMRVFADNIEHLKVALRETISRLPAPQSDDAATCPCRRVLDGQDLPITLP</sequence>
<dbReference type="CDD" id="cd09010">
    <property type="entry name" value="MTAP_SsMTAPII_like_MTIP"/>
    <property type="match status" value="1"/>
</dbReference>
<evidence type="ECO:0000256" key="1">
    <source>
        <dbReference type="ARBA" id="ARBA00022676"/>
    </source>
</evidence>
<comment type="function">
    <text evidence="3">Purine nucleoside phosphorylase involved in purine salvage.</text>
</comment>
<feature type="binding site" evidence="3">
    <location>
        <begin position="217"/>
        <end position="219"/>
    </location>
    <ligand>
        <name>substrate</name>
    </ligand>
</feature>
<keyword evidence="6" id="KW-1185">Reference proteome</keyword>
<feature type="domain" description="Nucleoside phosphorylase" evidence="4">
    <location>
        <begin position="14"/>
        <end position="252"/>
    </location>
</feature>
<feature type="binding site" evidence="3">
    <location>
        <begin position="61"/>
        <end position="62"/>
    </location>
    <ligand>
        <name>phosphate</name>
        <dbReference type="ChEBI" id="CHEBI:43474"/>
    </ligand>
</feature>
<dbReference type="NCBIfam" id="NF006599">
    <property type="entry name" value="PRK09136.1"/>
    <property type="match status" value="1"/>
</dbReference>
<feature type="binding site" evidence="3">
    <location>
        <position position="194"/>
    </location>
    <ligand>
        <name>phosphate</name>
        <dbReference type="ChEBI" id="CHEBI:43474"/>
    </ligand>
</feature>
<proteinExistence type="inferred from homology"/>
<evidence type="ECO:0000256" key="3">
    <source>
        <dbReference type="HAMAP-Rule" id="MF_01963"/>
    </source>
</evidence>
<comment type="miscellaneous">
    <text evidence="3">Although this enzyme belongs to the family of MTA phosphorylases based on sequence homology, it lacks several conserved amino acids in the substrate binding pocket that confer specificity towards MTA.</text>
</comment>
<protein>
    <recommendedName>
        <fullName evidence="3">Purine nucleoside phosphorylase</fullName>
        <shortName evidence="3">PNP</shortName>
        <ecNumber evidence="3">2.4.2.1</ecNumber>
    </recommendedName>
</protein>
<evidence type="ECO:0000313" key="6">
    <source>
        <dbReference type="Proteomes" id="UP000636793"/>
    </source>
</evidence>
<comment type="similarity">
    <text evidence="3">Belongs to the PNP/MTAP phosphorylase family. MTAP subfamily.</text>
</comment>
<dbReference type="Gene3D" id="3.40.50.1580">
    <property type="entry name" value="Nucleoside phosphorylase domain"/>
    <property type="match status" value="1"/>
</dbReference>
<dbReference type="InterPro" id="IPR000845">
    <property type="entry name" value="Nucleoside_phosphorylase_d"/>
</dbReference>